<dbReference type="AlphaFoldDB" id="A0A4Y2L8G3"/>
<reference evidence="1 2" key="1">
    <citation type="journal article" date="2019" name="Sci. Rep.">
        <title>Orb-weaving spider Araneus ventricosus genome elucidates the spidroin gene catalogue.</title>
        <authorList>
            <person name="Kono N."/>
            <person name="Nakamura H."/>
            <person name="Ohtoshi R."/>
            <person name="Moran D.A.P."/>
            <person name="Shinohara A."/>
            <person name="Yoshida Y."/>
            <person name="Fujiwara M."/>
            <person name="Mori M."/>
            <person name="Tomita M."/>
            <person name="Arakawa K."/>
        </authorList>
    </citation>
    <scope>NUCLEOTIDE SEQUENCE [LARGE SCALE GENOMIC DNA]</scope>
</reference>
<dbReference type="Proteomes" id="UP000499080">
    <property type="component" value="Unassembled WGS sequence"/>
</dbReference>
<sequence>MAVLMCLACLKTYDSLIEHNCVKDWWIPGVASRSTTVEAVAEDLDSMKQESIHGPCVQINETTSFGTELVNINPAFSNENYLYNQVTFAEDQPTYSSQEYNTEGSSNHFLTMNSEQGDIGEWGIGDLNNQARRIELGGNDCDMEMRLSFPNSEFSSKIDPLTSIVCQMGLDEDNLNMPPFPDSSNNRPDFVPVDGTINGMSMYKVPMLDVFEDAQSEPKIQNDPLKLMNKLVERGHAYEICSESNAAPVMNEDRGLINQELVMGNKHDSEKAEDKIRSPKKYRQFSKYEQIKERILTKDDLDIIDK</sequence>
<protein>
    <submittedName>
        <fullName evidence="1">Uncharacterized protein</fullName>
    </submittedName>
</protein>
<evidence type="ECO:0000313" key="2">
    <source>
        <dbReference type="Proteomes" id="UP000499080"/>
    </source>
</evidence>
<keyword evidence="2" id="KW-1185">Reference proteome</keyword>
<name>A0A4Y2L8G3_ARAVE</name>
<dbReference type="EMBL" id="BGPR01005494">
    <property type="protein sequence ID" value="GBN10699.1"/>
    <property type="molecule type" value="Genomic_DNA"/>
</dbReference>
<evidence type="ECO:0000313" key="1">
    <source>
        <dbReference type="EMBL" id="GBN10699.1"/>
    </source>
</evidence>
<proteinExistence type="predicted"/>
<comment type="caution">
    <text evidence="1">The sequence shown here is derived from an EMBL/GenBank/DDBJ whole genome shotgun (WGS) entry which is preliminary data.</text>
</comment>
<accession>A0A4Y2L8G3</accession>
<organism evidence="1 2">
    <name type="scientific">Araneus ventricosus</name>
    <name type="common">Orbweaver spider</name>
    <name type="synonym">Epeira ventricosa</name>
    <dbReference type="NCBI Taxonomy" id="182803"/>
    <lineage>
        <taxon>Eukaryota</taxon>
        <taxon>Metazoa</taxon>
        <taxon>Ecdysozoa</taxon>
        <taxon>Arthropoda</taxon>
        <taxon>Chelicerata</taxon>
        <taxon>Arachnida</taxon>
        <taxon>Araneae</taxon>
        <taxon>Araneomorphae</taxon>
        <taxon>Entelegynae</taxon>
        <taxon>Araneoidea</taxon>
        <taxon>Araneidae</taxon>
        <taxon>Araneus</taxon>
    </lineage>
</organism>
<gene>
    <name evidence="1" type="ORF">AVEN_173813_1</name>
</gene>